<evidence type="ECO:0000313" key="2">
    <source>
        <dbReference type="EMBL" id="ATA89392.1"/>
    </source>
</evidence>
<evidence type="ECO:0000256" key="1">
    <source>
        <dbReference type="SAM" id="SignalP"/>
    </source>
</evidence>
<dbReference type="EMBL" id="CP022387">
    <property type="protein sequence ID" value="ATA89392.1"/>
    <property type="molecule type" value="Genomic_DNA"/>
</dbReference>
<dbReference type="AlphaFoldDB" id="A0A250FW64"/>
<protein>
    <submittedName>
        <fullName evidence="2">Uncharacterized protein</fullName>
    </submittedName>
</protein>
<organism evidence="2 3">
    <name type="scientific">Capnocytophaga stomatis</name>
    <dbReference type="NCBI Taxonomy" id="1848904"/>
    <lineage>
        <taxon>Bacteria</taxon>
        <taxon>Pseudomonadati</taxon>
        <taxon>Bacteroidota</taxon>
        <taxon>Flavobacteriia</taxon>
        <taxon>Flavobacteriales</taxon>
        <taxon>Flavobacteriaceae</taxon>
        <taxon>Capnocytophaga</taxon>
    </lineage>
</organism>
<accession>A0A250FW64</accession>
<evidence type="ECO:0000313" key="3">
    <source>
        <dbReference type="Proteomes" id="UP000217348"/>
    </source>
</evidence>
<dbReference type="Proteomes" id="UP000217348">
    <property type="component" value="Chromosome"/>
</dbReference>
<feature type="chain" id="PRO_5012919440" evidence="1">
    <location>
        <begin position="20"/>
        <end position="316"/>
    </location>
</feature>
<reference evidence="3" key="1">
    <citation type="submission" date="2017-06" db="EMBL/GenBank/DDBJ databases">
        <title>Capnocytophaga spp. assemblies.</title>
        <authorList>
            <person name="Gulvik C.A."/>
        </authorList>
    </citation>
    <scope>NUCLEOTIDE SEQUENCE [LARGE SCALE GENOMIC DNA]</scope>
    <source>
        <strain evidence="3">H2177</strain>
    </source>
</reference>
<feature type="signal peptide" evidence="1">
    <location>
        <begin position="1"/>
        <end position="19"/>
    </location>
</feature>
<sequence>MKKIKILILLLFFPFFVKGQSFMTTKNKEILSKAITEINQRKENKNSVIRIHFTDNKDNIVTVYVFEDNNFYLYENYFYITQLGEKEVVITSDIMAFLPSDRFDYFYTFKKYFPAQYDKFLSDYHHLGENSIIFKYKISNQHKGIALYFKEKQFLRKENISFDIKETENPFENFKNETFIKEFNRISRDFGGITEVSIFKTKKGFVYKIHKTKDHFSNREDFFIGNKLDSIPYILTDKTFSYIGVDEKEKLNICKKYFIKDYEHFLKTGEFLFFLPPNDEKKPLSILYFNGNVLDSIIDENYEINERISKFLEEYK</sequence>
<gene>
    <name evidence="2" type="ORF">CGC58_06425</name>
</gene>
<dbReference type="KEGG" id="csto:CGC58_06425"/>
<dbReference type="RefSeq" id="WP_095895947.1">
    <property type="nucleotide sequence ID" value="NZ_BOPK01000010.1"/>
</dbReference>
<keyword evidence="1" id="KW-0732">Signal</keyword>
<name>A0A250FW64_9FLAO</name>
<proteinExistence type="predicted"/>